<feature type="transmembrane region" description="Helical" evidence="2">
    <location>
        <begin position="274"/>
        <end position="296"/>
    </location>
</feature>
<feature type="transmembrane region" description="Helical" evidence="2">
    <location>
        <begin position="222"/>
        <end position="241"/>
    </location>
</feature>
<feature type="transmembrane region" description="Helical" evidence="2">
    <location>
        <begin position="197"/>
        <end position="215"/>
    </location>
</feature>
<evidence type="ECO:0000256" key="1">
    <source>
        <dbReference type="SAM" id="MobiDB-lite"/>
    </source>
</evidence>
<reference evidence="3 4" key="1">
    <citation type="submission" date="2019-03" db="EMBL/GenBank/DDBJ databases">
        <title>Genomic Encyclopedia of Type Strains, Phase III (KMG-III): the genomes of soil and plant-associated and newly described type strains.</title>
        <authorList>
            <person name="Whitman W."/>
        </authorList>
    </citation>
    <scope>NUCLEOTIDE SEQUENCE [LARGE SCALE GENOMIC DNA]</scope>
    <source>
        <strain evidence="3 4">DSM 27373</strain>
    </source>
</reference>
<keyword evidence="2" id="KW-1133">Transmembrane helix</keyword>
<keyword evidence="4" id="KW-1185">Reference proteome</keyword>
<evidence type="ECO:0000313" key="3">
    <source>
        <dbReference type="EMBL" id="TDS86561.1"/>
    </source>
</evidence>
<dbReference type="Proteomes" id="UP000294506">
    <property type="component" value="Unassembled WGS sequence"/>
</dbReference>
<gene>
    <name evidence="3" type="ORF">EV640_103252</name>
</gene>
<proteinExistence type="predicted"/>
<sequence>MRQALSVLSLLLAAVLAAASLAGFQINQLLREEEPIAQIAGELPAQQGFSELVSETLLDRLESELPGGVSDLLGDRADSAVDSLVASMLENEEVDAAWNETLQGTRADYTAQLEAMFDQGTTGDASDLDLAVDLSPMAEAMTGPLREGLDSALGWLPFLDTSSFEFLAPELVVDIEASTGEDADPYTWALLVELSKHWLVLAVLSGIMVAVGLLLGPGRSRWVALTLGGLLGLGLGLWVALTVAAPEFGAVSDAATQSLVEHLESQITAWAQPAWWIFSGAAGAAVVLGLLGSAAAGSGASRGRRDAGVNQGHGVTAPGTRR</sequence>
<organism evidence="3 4">
    <name type="scientific">Nesterenkonia aurantiaca</name>
    <dbReference type="NCBI Taxonomy" id="1436010"/>
    <lineage>
        <taxon>Bacteria</taxon>
        <taxon>Bacillati</taxon>
        <taxon>Actinomycetota</taxon>
        <taxon>Actinomycetes</taxon>
        <taxon>Micrococcales</taxon>
        <taxon>Micrococcaceae</taxon>
        <taxon>Nesterenkonia</taxon>
    </lineage>
</organism>
<keyword evidence="2" id="KW-0472">Membrane</keyword>
<keyword evidence="2" id="KW-0812">Transmembrane</keyword>
<comment type="caution">
    <text evidence="3">The sequence shown here is derived from an EMBL/GenBank/DDBJ whole genome shotgun (WGS) entry which is preliminary data.</text>
</comment>
<evidence type="ECO:0000313" key="4">
    <source>
        <dbReference type="Proteomes" id="UP000294506"/>
    </source>
</evidence>
<protein>
    <submittedName>
        <fullName evidence="3">Uncharacterized protein</fullName>
    </submittedName>
</protein>
<evidence type="ECO:0000256" key="2">
    <source>
        <dbReference type="SAM" id="Phobius"/>
    </source>
</evidence>
<accession>A0A4R7G5B0</accession>
<dbReference type="AlphaFoldDB" id="A0A4R7G5B0"/>
<feature type="region of interest" description="Disordered" evidence="1">
    <location>
        <begin position="300"/>
        <end position="322"/>
    </location>
</feature>
<name>A0A4R7G5B0_9MICC</name>
<dbReference type="EMBL" id="SOAN01000003">
    <property type="protein sequence ID" value="TDS86561.1"/>
    <property type="molecule type" value="Genomic_DNA"/>
</dbReference>